<accession>A0A1R1SCP2</accession>
<dbReference type="STRING" id="67365.GCA_001704635_03031"/>
<gene>
    <name evidence="1" type="ORF">SPAR_27491</name>
</gene>
<evidence type="ECO:0008006" key="3">
    <source>
        <dbReference type="Google" id="ProtNLM"/>
    </source>
</evidence>
<dbReference type="RefSeq" id="WP_065967560.1">
    <property type="nucleotide sequence ID" value="NZ_ASQP01000352.1"/>
</dbReference>
<proteinExistence type="predicted"/>
<reference evidence="1 2" key="1">
    <citation type="submission" date="2013-05" db="EMBL/GenBank/DDBJ databases">
        <title>Genome sequence of Streptomyces sparsogenes DSM 40356.</title>
        <authorList>
            <person name="Coyne S."/>
            <person name="Seebeck F.P."/>
        </authorList>
    </citation>
    <scope>NUCLEOTIDE SEQUENCE [LARGE SCALE GENOMIC DNA]</scope>
    <source>
        <strain evidence="1 2">DSM 40356</strain>
    </source>
</reference>
<dbReference type="NCBIfam" id="NF033530">
    <property type="entry name" value="lasso_PqqD_Strm"/>
    <property type="match status" value="1"/>
</dbReference>
<dbReference type="EMBL" id="ASQP01000352">
    <property type="protein sequence ID" value="OMI36171.1"/>
    <property type="molecule type" value="Genomic_DNA"/>
</dbReference>
<dbReference type="InterPro" id="IPR041881">
    <property type="entry name" value="PqqD_sf"/>
</dbReference>
<dbReference type="GeneID" id="96747633"/>
<dbReference type="InterPro" id="IPR008792">
    <property type="entry name" value="PQQD"/>
</dbReference>
<keyword evidence="2" id="KW-1185">Reference proteome</keyword>
<dbReference type="Proteomes" id="UP000186168">
    <property type="component" value="Unassembled WGS sequence"/>
</dbReference>
<comment type="caution">
    <text evidence="1">The sequence shown here is derived from an EMBL/GenBank/DDBJ whole genome shotgun (WGS) entry which is preliminary data.</text>
</comment>
<dbReference type="Pfam" id="PF05402">
    <property type="entry name" value="PqqD"/>
    <property type="match status" value="1"/>
</dbReference>
<dbReference type="Gene3D" id="1.10.10.1150">
    <property type="entry name" value="Coenzyme PQQ synthesis protein D (PqqD)"/>
    <property type="match status" value="1"/>
</dbReference>
<sequence>MADIALSPFVTMIESEDGMVFLNQRTGRYWQLNGTGSEVVRLLLSGETVESAASRLQEKYPEASGQAVSDVRTLVRRLQAAKLLAR</sequence>
<dbReference type="AlphaFoldDB" id="A0A1R1SCP2"/>
<organism evidence="1 2">
    <name type="scientific">Streptomyces sparsogenes DSM 40356</name>
    <dbReference type="NCBI Taxonomy" id="1331668"/>
    <lineage>
        <taxon>Bacteria</taxon>
        <taxon>Bacillati</taxon>
        <taxon>Actinomycetota</taxon>
        <taxon>Actinomycetes</taxon>
        <taxon>Kitasatosporales</taxon>
        <taxon>Streptomycetaceae</taxon>
        <taxon>Streptomyces</taxon>
    </lineage>
</organism>
<name>A0A1R1SCP2_9ACTN</name>
<evidence type="ECO:0000313" key="2">
    <source>
        <dbReference type="Proteomes" id="UP000186168"/>
    </source>
</evidence>
<protein>
    <recommendedName>
        <fullName evidence="3">Coenzyme PQQ synthesis protein D (PqqD)</fullName>
    </recommendedName>
</protein>
<evidence type="ECO:0000313" key="1">
    <source>
        <dbReference type="EMBL" id="OMI36171.1"/>
    </source>
</evidence>